<keyword evidence="2" id="KW-1185">Reference proteome</keyword>
<dbReference type="Proteomes" id="UP000544122">
    <property type="component" value="Unassembled WGS sequence"/>
</dbReference>
<comment type="caution">
    <text evidence="1">The sequence shown here is derived from an EMBL/GenBank/DDBJ whole genome shotgun (WGS) entry which is preliminary data.</text>
</comment>
<reference evidence="1 2" key="1">
    <citation type="submission" date="2020-03" db="EMBL/GenBank/DDBJ databases">
        <title>Bradyrhizobium diversity isolated from nodules of Indigofera sp.</title>
        <authorList>
            <person name="Klepa M."/>
            <person name="Helene L."/>
            <person name="Hungria M."/>
        </authorList>
    </citation>
    <scope>NUCLEOTIDE SEQUENCE [LARGE SCALE GENOMIC DNA]</scope>
    <source>
        <strain evidence="1 2">WSM 1791</strain>
    </source>
</reference>
<gene>
    <name evidence="1" type="ORF">HCN58_10885</name>
</gene>
<name>A0A7Y4GQG4_9BRAD</name>
<dbReference type="EMBL" id="JAAVLX010000003">
    <property type="protein sequence ID" value="NOJ40100.1"/>
    <property type="molecule type" value="Genomic_DNA"/>
</dbReference>
<dbReference type="RefSeq" id="WP_171579327.1">
    <property type="nucleotide sequence ID" value="NZ_JAAVLX010000003.1"/>
</dbReference>
<evidence type="ECO:0000313" key="2">
    <source>
        <dbReference type="Proteomes" id="UP000544122"/>
    </source>
</evidence>
<protein>
    <submittedName>
        <fullName evidence="1">Uncharacterized protein</fullName>
    </submittedName>
</protein>
<accession>A0A7Y4GQG4</accession>
<organism evidence="1 2">
    <name type="scientific">Bradyrhizobium australiense</name>
    <dbReference type="NCBI Taxonomy" id="2721161"/>
    <lineage>
        <taxon>Bacteria</taxon>
        <taxon>Pseudomonadati</taxon>
        <taxon>Pseudomonadota</taxon>
        <taxon>Alphaproteobacteria</taxon>
        <taxon>Hyphomicrobiales</taxon>
        <taxon>Nitrobacteraceae</taxon>
        <taxon>Bradyrhizobium</taxon>
    </lineage>
</organism>
<evidence type="ECO:0000313" key="1">
    <source>
        <dbReference type="EMBL" id="NOJ40100.1"/>
    </source>
</evidence>
<proteinExistence type="predicted"/>
<dbReference type="AlphaFoldDB" id="A0A7Y4GQG4"/>
<sequence length="70" mass="7870">MNSPDIAEAAFARAWSVYLLIHSGIDENDARRASLLRFIRQRCMAGETDTELLAVEGLKYLKSLEGLQED</sequence>